<sequence>MDNKPAVVPPTYPLVDVTIDPQFAAISQFLGMLEESERKRTVKRSYSVNIPRDLDDGIDRIVHDTRCGYDHNLAVFILHAVWLLANAYNELGYPDVNIGAELVHEKRVREDAEQARKRNAYIDALHQYDDEMNLARRNGDWQSIDAHLNIVESYISNAPTAAARQRVLGASASSFSLQQAVIFLDERSRDDPDIPDVVRERVARWRAYLEDVSLEKYHISLA</sequence>
<reference evidence="1" key="1">
    <citation type="journal article" date="2015" name="Nature">
        <title>Complex archaea that bridge the gap between prokaryotes and eukaryotes.</title>
        <authorList>
            <person name="Spang A."/>
            <person name="Saw J.H."/>
            <person name="Jorgensen S.L."/>
            <person name="Zaremba-Niedzwiedzka K."/>
            <person name="Martijn J."/>
            <person name="Lind A.E."/>
            <person name="van Eijk R."/>
            <person name="Schleper C."/>
            <person name="Guy L."/>
            <person name="Ettema T.J."/>
        </authorList>
    </citation>
    <scope>NUCLEOTIDE SEQUENCE</scope>
</reference>
<evidence type="ECO:0000313" key="1">
    <source>
        <dbReference type="EMBL" id="KKN82286.1"/>
    </source>
</evidence>
<proteinExistence type="predicted"/>
<dbReference type="AlphaFoldDB" id="A0A0F9W9F6"/>
<accession>A0A0F9W9F6</accession>
<organism evidence="1">
    <name type="scientific">marine sediment metagenome</name>
    <dbReference type="NCBI Taxonomy" id="412755"/>
    <lineage>
        <taxon>unclassified sequences</taxon>
        <taxon>metagenomes</taxon>
        <taxon>ecological metagenomes</taxon>
    </lineage>
</organism>
<gene>
    <name evidence="1" type="ORF">LCGC14_0310990</name>
</gene>
<dbReference type="EMBL" id="LAZR01000203">
    <property type="protein sequence ID" value="KKN82286.1"/>
    <property type="molecule type" value="Genomic_DNA"/>
</dbReference>
<protein>
    <submittedName>
        <fullName evidence="1">Uncharacterized protein</fullName>
    </submittedName>
</protein>
<name>A0A0F9W9F6_9ZZZZ</name>
<comment type="caution">
    <text evidence="1">The sequence shown here is derived from an EMBL/GenBank/DDBJ whole genome shotgun (WGS) entry which is preliminary data.</text>
</comment>